<dbReference type="RefSeq" id="WP_021583376.1">
    <property type="nucleotide sequence ID" value="NZ_AWET01000008.1"/>
</dbReference>
<evidence type="ECO:0000256" key="5">
    <source>
        <dbReference type="ARBA" id="ARBA00022946"/>
    </source>
</evidence>
<dbReference type="PANTHER" id="PTHR31727:SF6">
    <property type="entry name" value="OLEOYL-ACYL CARRIER PROTEIN THIOESTERASE 1, CHLOROPLASTIC"/>
    <property type="match status" value="1"/>
</dbReference>
<evidence type="ECO:0000313" key="10">
    <source>
        <dbReference type="EMBL" id="ERK03739.1"/>
    </source>
</evidence>
<evidence type="ECO:0000313" key="11">
    <source>
        <dbReference type="Proteomes" id="UP000016600"/>
    </source>
</evidence>
<gene>
    <name evidence="10" type="ORF">HMPREF1218_0209</name>
</gene>
<dbReference type="GO" id="GO:0016297">
    <property type="term" value="F:fatty acyl-[ACP] hydrolase activity"/>
    <property type="evidence" value="ECO:0007669"/>
    <property type="project" value="InterPro"/>
</dbReference>
<accession>U2MWZ7</accession>
<evidence type="ECO:0000256" key="4">
    <source>
        <dbReference type="ARBA" id="ARBA00022832"/>
    </source>
</evidence>
<dbReference type="InterPro" id="IPR045023">
    <property type="entry name" value="FATA/B"/>
</dbReference>
<comment type="similarity">
    <text evidence="1">Belongs to the acyl-ACP thioesterase family.</text>
</comment>
<dbReference type="AlphaFoldDB" id="U2MWZ7"/>
<dbReference type="Gene3D" id="3.10.129.10">
    <property type="entry name" value="Hotdog Thioesterase"/>
    <property type="match status" value="2"/>
</dbReference>
<dbReference type="InterPro" id="IPR049427">
    <property type="entry name" value="Acyl-ACP_TE_C"/>
</dbReference>
<evidence type="ECO:0000256" key="3">
    <source>
        <dbReference type="ARBA" id="ARBA00022801"/>
    </source>
</evidence>
<dbReference type="SUPFAM" id="SSF54637">
    <property type="entry name" value="Thioesterase/thiol ester dehydrase-isomerase"/>
    <property type="match status" value="2"/>
</dbReference>
<evidence type="ECO:0000256" key="7">
    <source>
        <dbReference type="ARBA" id="ARBA00023160"/>
    </source>
</evidence>
<sequence length="275" mass="31867">MKPQSEADNMLKNVHGKVGRYDFLAEPFHCDFSNRLFMGHLGNHLLNAADFHSNERDFGMHYLNTIHRTWVLSRLVIEMTEMPVAYTKFAVETWVEGALRFFTHRDFKVEDALTGQIFGYGRSVWAMIDTDTRQPVDLLKVHDGRILKYVDTNKTCPINPPSRVKMTAAAEFVRTIDTGYSDVDVNGHINSVKYIEHILDLWKLDRYREQRIRRFEIAYVAEGHGGDRLSFYREQTTPDEYCVRVMKIEPNGGEPLEVCRSKVQFAEKNAPTEAE</sequence>
<keyword evidence="6" id="KW-0443">Lipid metabolism</keyword>
<dbReference type="GO" id="GO:0000036">
    <property type="term" value="F:acyl carrier activity"/>
    <property type="evidence" value="ECO:0007669"/>
    <property type="project" value="TreeGrafter"/>
</dbReference>
<dbReference type="Pfam" id="PF20791">
    <property type="entry name" value="Acyl-ACP_TE_C"/>
    <property type="match status" value="1"/>
</dbReference>
<organism evidence="10 11">
    <name type="scientific">Hoylesella pleuritidis F0068</name>
    <dbReference type="NCBI Taxonomy" id="1081904"/>
    <lineage>
        <taxon>Bacteria</taxon>
        <taxon>Pseudomonadati</taxon>
        <taxon>Bacteroidota</taxon>
        <taxon>Bacteroidia</taxon>
        <taxon>Bacteroidales</taxon>
        <taxon>Prevotellaceae</taxon>
        <taxon>Hoylesella</taxon>
    </lineage>
</organism>
<keyword evidence="7" id="KW-0275">Fatty acid biosynthesis</keyword>
<dbReference type="PANTHER" id="PTHR31727">
    <property type="entry name" value="OLEOYL-ACYL CARRIER PROTEIN THIOESTERASE 1, CHLOROPLASTIC"/>
    <property type="match status" value="1"/>
</dbReference>
<evidence type="ECO:0000256" key="2">
    <source>
        <dbReference type="ARBA" id="ARBA00022516"/>
    </source>
</evidence>
<dbReference type="InterPro" id="IPR002864">
    <property type="entry name" value="Acyl-ACP_thioesterase_NHD"/>
</dbReference>
<protein>
    <submittedName>
        <fullName evidence="10">Acyl-ACP thioesterase</fullName>
    </submittedName>
</protein>
<dbReference type="Pfam" id="PF01643">
    <property type="entry name" value="Acyl-ACP_TE"/>
    <property type="match status" value="1"/>
</dbReference>
<evidence type="ECO:0000256" key="1">
    <source>
        <dbReference type="ARBA" id="ARBA00006500"/>
    </source>
</evidence>
<name>U2MWZ7_9BACT</name>
<keyword evidence="2" id="KW-0444">Lipid biosynthesis</keyword>
<keyword evidence="4" id="KW-0276">Fatty acid metabolism</keyword>
<keyword evidence="11" id="KW-1185">Reference proteome</keyword>
<dbReference type="EMBL" id="AWET01000008">
    <property type="protein sequence ID" value="ERK03739.1"/>
    <property type="molecule type" value="Genomic_DNA"/>
</dbReference>
<comment type="caution">
    <text evidence="10">The sequence shown here is derived from an EMBL/GenBank/DDBJ whole genome shotgun (WGS) entry which is preliminary data.</text>
</comment>
<evidence type="ECO:0000259" key="8">
    <source>
        <dbReference type="Pfam" id="PF01643"/>
    </source>
</evidence>
<reference evidence="10 11" key="1">
    <citation type="submission" date="2013-08" db="EMBL/GenBank/DDBJ databases">
        <authorList>
            <person name="Durkin A.S."/>
            <person name="Haft D.R."/>
            <person name="McCorrison J."/>
            <person name="Torralba M."/>
            <person name="Gillis M."/>
            <person name="Haft D.H."/>
            <person name="Methe B."/>
            <person name="Sutton G."/>
            <person name="Nelson K.E."/>
        </authorList>
    </citation>
    <scope>NUCLEOTIDE SEQUENCE [LARGE SCALE GENOMIC DNA]</scope>
    <source>
        <strain evidence="10 11">F0068</strain>
    </source>
</reference>
<keyword evidence="3" id="KW-0378">Hydrolase</keyword>
<feature type="domain" description="Acyl-ACP thioesterase-like C-terminal" evidence="9">
    <location>
        <begin position="173"/>
        <end position="252"/>
    </location>
</feature>
<evidence type="ECO:0000259" key="9">
    <source>
        <dbReference type="Pfam" id="PF20791"/>
    </source>
</evidence>
<dbReference type="PATRIC" id="fig|1081904.3.peg.645"/>
<dbReference type="Proteomes" id="UP000016600">
    <property type="component" value="Unassembled WGS sequence"/>
</dbReference>
<dbReference type="InterPro" id="IPR029069">
    <property type="entry name" value="HotDog_dom_sf"/>
</dbReference>
<evidence type="ECO:0000256" key="6">
    <source>
        <dbReference type="ARBA" id="ARBA00023098"/>
    </source>
</evidence>
<proteinExistence type="inferred from homology"/>
<feature type="domain" description="Acyl-ACP thioesterase N-terminal hotdog" evidence="8">
    <location>
        <begin position="29"/>
        <end position="138"/>
    </location>
</feature>
<keyword evidence="5" id="KW-0809">Transit peptide</keyword>